<accession>A0A1I7JTT8</accession>
<dbReference type="SUPFAM" id="SSF51735">
    <property type="entry name" value="NAD(P)-binding Rossmann-fold domains"/>
    <property type="match status" value="1"/>
</dbReference>
<dbReference type="Pfam" id="PF16363">
    <property type="entry name" value="GDP_Man_Dehyd"/>
    <property type="match status" value="1"/>
</dbReference>
<evidence type="ECO:0000313" key="6">
    <source>
        <dbReference type="EMBL" id="SFU88583.1"/>
    </source>
</evidence>
<evidence type="ECO:0000259" key="5">
    <source>
        <dbReference type="Pfam" id="PF16363"/>
    </source>
</evidence>
<comment type="similarity">
    <text evidence="2">Belongs to the NAD(P)-dependent epimerase/dehydratase family. GDP-mannose 4,6-dehydratase subfamily.</text>
</comment>
<organism evidence="6 7">
    <name type="scientific">Pseudoduganella namucuonensis</name>
    <dbReference type="NCBI Taxonomy" id="1035707"/>
    <lineage>
        <taxon>Bacteria</taxon>
        <taxon>Pseudomonadati</taxon>
        <taxon>Pseudomonadota</taxon>
        <taxon>Betaproteobacteria</taxon>
        <taxon>Burkholderiales</taxon>
        <taxon>Oxalobacteraceae</taxon>
        <taxon>Telluria group</taxon>
        <taxon>Pseudoduganella</taxon>
    </lineage>
</organism>
<dbReference type="Gene3D" id="3.90.25.10">
    <property type="entry name" value="UDP-galactose 4-epimerase, domain 1"/>
    <property type="match status" value="1"/>
</dbReference>
<evidence type="ECO:0000256" key="1">
    <source>
        <dbReference type="ARBA" id="ARBA00001937"/>
    </source>
</evidence>
<dbReference type="Proteomes" id="UP000199391">
    <property type="component" value="Unassembled WGS sequence"/>
</dbReference>
<dbReference type="RefSeq" id="WP_177307216.1">
    <property type="nucleotide sequence ID" value="NZ_FPBO01000013.1"/>
</dbReference>
<dbReference type="Gene3D" id="3.40.50.720">
    <property type="entry name" value="NAD(P)-binding Rossmann-like Domain"/>
    <property type="match status" value="1"/>
</dbReference>
<dbReference type="AlphaFoldDB" id="A0A1I7JTT8"/>
<keyword evidence="7" id="KW-1185">Reference proteome</keyword>
<dbReference type="GO" id="GO:0008446">
    <property type="term" value="F:GDP-mannose 4,6-dehydratase activity"/>
    <property type="evidence" value="ECO:0007669"/>
    <property type="project" value="UniProtKB-EC"/>
</dbReference>
<comment type="cofactor">
    <cofactor evidence="1">
        <name>NADP(+)</name>
        <dbReference type="ChEBI" id="CHEBI:58349"/>
    </cofactor>
</comment>
<evidence type="ECO:0000313" key="7">
    <source>
        <dbReference type="Proteomes" id="UP000199391"/>
    </source>
</evidence>
<dbReference type="GO" id="GO:0042351">
    <property type="term" value="P:'de novo' GDP-L-fucose biosynthetic process"/>
    <property type="evidence" value="ECO:0007669"/>
    <property type="project" value="TreeGrafter"/>
</dbReference>
<dbReference type="PANTHER" id="PTHR43715:SF1">
    <property type="entry name" value="GDP-MANNOSE 4,6 DEHYDRATASE"/>
    <property type="match status" value="1"/>
</dbReference>
<proteinExistence type="inferred from homology"/>
<evidence type="ECO:0000256" key="2">
    <source>
        <dbReference type="ARBA" id="ARBA00009263"/>
    </source>
</evidence>
<dbReference type="InterPro" id="IPR006368">
    <property type="entry name" value="GDP_Man_deHydtase"/>
</dbReference>
<protein>
    <recommendedName>
        <fullName evidence="3">GDP-mannose 4,6-dehydratase</fullName>
        <ecNumber evidence="3">4.2.1.47</ecNumber>
    </recommendedName>
</protein>
<dbReference type="InterPro" id="IPR016040">
    <property type="entry name" value="NAD(P)-bd_dom"/>
</dbReference>
<dbReference type="InterPro" id="IPR036291">
    <property type="entry name" value="NAD(P)-bd_dom_sf"/>
</dbReference>
<sequence length="60" mass="6750">GKVLVRVSPKFYRPAEVELLIGDPAKALKELGWAPKTTLEELCQMMVEADLRRNEAGFSF</sequence>
<keyword evidence="4" id="KW-0456">Lyase</keyword>
<dbReference type="EC" id="4.2.1.47" evidence="3"/>
<dbReference type="PANTHER" id="PTHR43715">
    <property type="entry name" value="GDP-MANNOSE 4,6-DEHYDRATASE"/>
    <property type="match status" value="1"/>
</dbReference>
<gene>
    <name evidence="6" type="ORF">SAMN05216552_10131</name>
</gene>
<reference evidence="7" key="1">
    <citation type="submission" date="2016-10" db="EMBL/GenBank/DDBJ databases">
        <authorList>
            <person name="Varghese N."/>
            <person name="Submissions S."/>
        </authorList>
    </citation>
    <scope>NUCLEOTIDE SEQUENCE [LARGE SCALE GENOMIC DNA]</scope>
    <source>
        <strain evidence="7">CGMCC 1.11014</strain>
    </source>
</reference>
<evidence type="ECO:0000256" key="4">
    <source>
        <dbReference type="ARBA" id="ARBA00023239"/>
    </source>
</evidence>
<name>A0A1I7JTT8_9BURK</name>
<feature type="domain" description="NAD(P)-binding" evidence="5">
    <location>
        <begin position="2"/>
        <end position="46"/>
    </location>
</feature>
<feature type="non-terminal residue" evidence="6">
    <location>
        <position position="1"/>
    </location>
</feature>
<evidence type="ECO:0000256" key="3">
    <source>
        <dbReference type="ARBA" id="ARBA00011989"/>
    </source>
</evidence>
<dbReference type="EMBL" id="FPBO01000013">
    <property type="protein sequence ID" value="SFU88583.1"/>
    <property type="molecule type" value="Genomic_DNA"/>
</dbReference>